<proteinExistence type="predicted"/>
<protein>
    <submittedName>
        <fullName evidence="1">8085_t:CDS:1</fullName>
    </submittedName>
</protein>
<dbReference type="EMBL" id="CAJVPS010016010">
    <property type="protein sequence ID" value="CAG8688396.1"/>
    <property type="molecule type" value="Genomic_DNA"/>
</dbReference>
<organism evidence="1 2">
    <name type="scientific">Ambispora leptoticha</name>
    <dbReference type="NCBI Taxonomy" id="144679"/>
    <lineage>
        <taxon>Eukaryota</taxon>
        <taxon>Fungi</taxon>
        <taxon>Fungi incertae sedis</taxon>
        <taxon>Mucoromycota</taxon>
        <taxon>Glomeromycotina</taxon>
        <taxon>Glomeromycetes</taxon>
        <taxon>Archaeosporales</taxon>
        <taxon>Ambisporaceae</taxon>
        <taxon>Ambispora</taxon>
    </lineage>
</organism>
<evidence type="ECO:0000313" key="2">
    <source>
        <dbReference type="Proteomes" id="UP000789508"/>
    </source>
</evidence>
<name>A0A9N9HJV2_9GLOM</name>
<sequence length="116" mass="13824">MLTYIKPTYQQRIERDLFAISVRIVSYVDVLTVFITLDDEQNIQDKPAYIYFSIVHITNQEHLQSFVTATIMSFQFAMYLIHHKIPSPPDIMRDQKLEEHDHEELLSTDIFHLVQR</sequence>
<accession>A0A9N9HJV2</accession>
<reference evidence="1" key="1">
    <citation type="submission" date="2021-06" db="EMBL/GenBank/DDBJ databases">
        <authorList>
            <person name="Kallberg Y."/>
            <person name="Tangrot J."/>
            <person name="Rosling A."/>
        </authorList>
    </citation>
    <scope>NUCLEOTIDE SEQUENCE</scope>
    <source>
        <strain evidence="1">FL130A</strain>
    </source>
</reference>
<keyword evidence="2" id="KW-1185">Reference proteome</keyword>
<gene>
    <name evidence="1" type="ORF">ALEPTO_LOCUS11122</name>
</gene>
<comment type="caution">
    <text evidence="1">The sequence shown here is derived from an EMBL/GenBank/DDBJ whole genome shotgun (WGS) entry which is preliminary data.</text>
</comment>
<evidence type="ECO:0000313" key="1">
    <source>
        <dbReference type="EMBL" id="CAG8688396.1"/>
    </source>
</evidence>
<dbReference type="Proteomes" id="UP000789508">
    <property type="component" value="Unassembled WGS sequence"/>
</dbReference>
<dbReference type="AlphaFoldDB" id="A0A9N9HJV2"/>